<dbReference type="InterPro" id="IPR042099">
    <property type="entry name" value="ANL_N_sf"/>
</dbReference>
<dbReference type="InterPro" id="IPR000873">
    <property type="entry name" value="AMP-dep_synth/lig_dom"/>
</dbReference>
<protein>
    <recommendedName>
        <fullName evidence="2">AMP-dependent synthetase/ligase domain-containing protein</fullName>
    </recommendedName>
</protein>
<dbReference type="Proteomes" id="UP000287033">
    <property type="component" value="Unassembled WGS sequence"/>
</dbReference>
<proteinExistence type="predicted"/>
<keyword evidence="1" id="KW-0443">Lipid metabolism</keyword>
<dbReference type="OrthoDB" id="10253115at2759"/>
<dbReference type="AlphaFoldDB" id="A0A401TXY4"/>
<feature type="non-terminal residue" evidence="3">
    <location>
        <position position="1"/>
    </location>
</feature>
<dbReference type="SUPFAM" id="SSF56801">
    <property type="entry name" value="Acetyl-CoA synthetase-like"/>
    <property type="match status" value="1"/>
</dbReference>
<accession>A0A401TXY4</accession>
<dbReference type="InterPro" id="IPR020845">
    <property type="entry name" value="AMP-binding_CS"/>
</dbReference>
<organism evidence="3 4">
    <name type="scientific">Chiloscyllium punctatum</name>
    <name type="common">Brownbanded bambooshark</name>
    <name type="synonym">Hemiscyllium punctatum</name>
    <dbReference type="NCBI Taxonomy" id="137246"/>
    <lineage>
        <taxon>Eukaryota</taxon>
        <taxon>Metazoa</taxon>
        <taxon>Chordata</taxon>
        <taxon>Craniata</taxon>
        <taxon>Vertebrata</taxon>
        <taxon>Chondrichthyes</taxon>
        <taxon>Elasmobranchii</taxon>
        <taxon>Galeomorphii</taxon>
        <taxon>Galeoidea</taxon>
        <taxon>Orectolobiformes</taxon>
        <taxon>Hemiscylliidae</taxon>
        <taxon>Chiloscyllium</taxon>
    </lineage>
</organism>
<evidence type="ECO:0000313" key="4">
    <source>
        <dbReference type="Proteomes" id="UP000287033"/>
    </source>
</evidence>
<comment type="caution">
    <text evidence="3">The sequence shown here is derived from an EMBL/GenBank/DDBJ whole genome shotgun (WGS) entry which is preliminary data.</text>
</comment>
<sequence>VNHAQDRIVITDLTFVPVLEKIASQLPSVERYVVLTDKAHMPQTTLKNAVAYEDWIAASDGKFEWKTFDENTAAAMCYTSGTTGDPKGVLYSHRSNVLHALMANSKDALGTSASDTMLPVVPLFHANSWGIAFSAPSMGTKLVMPGPKLDGASVYELLSTEKVTHTAGVPTVWLMLLQYMAANNVKLPDLQMVICGGSAMPRSMIKAF</sequence>
<dbReference type="Pfam" id="PF00501">
    <property type="entry name" value="AMP-binding"/>
    <property type="match status" value="1"/>
</dbReference>
<dbReference type="PANTHER" id="PTHR43767:SF11">
    <property type="entry name" value="MEDIUM-CHAIN-FATTY-ACID--COA LIGASE"/>
    <property type="match status" value="1"/>
</dbReference>
<keyword evidence="4" id="KW-1185">Reference proteome</keyword>
<reference evidence="3 4" key="1">
    <citation type="journal article" date="2018" name="Nat. Ecol. Evol.">
        <title>Shark genomes provide insights into elasmobranch evolution and the origin of vertebrates.</title>
        <authorList>
            <person name="Hara Y"/>
            <person name="Yamaguchi K"/>
            <person name="Onimaru K"/>
            <person name="Kadota M"/>
            <person name="Koyanagi M"/>
            <person name="Keeley SD"/>
            <person name="Tatsumi K"/>
            <person name="Tanaka K"/>
            <person name="Motone F"/>
            <person name="Kageyama Y"/>
            <person name="Nozu R"/>
            <person name="Adachi N"/>
            <person name="Nishimura O"/>
            <person name="Nakagawa R"/>
            <person name="Tanegashima C"/>
            <person name="Kiyatake I"/>
            <person name="Matsumoto R"/>
            <person name="Murakumo K"/>
            <person name="Nishida K"/>
            <person name="Terakita A"/>
            <person name="Kuratani S"/>
            <person name="Sato K"/>
            <person name="Hyodo S Kuraku.S."/>
        </authorList>
    </citation>
    <scope>NUCLEOTIDE SEQUENCE [LARGE SCALE GENOMIC DNA]</scope>
</reference>
<gene>
    <name evidence="3" type="ORF">chiPu_0031808</name>
</gene>
<evidence type="ECO:0000259" key="2">
    <source>
        <dbReference type="Pfam" id="PF00501"/>
    </source>
</evidence>
<dbReference type="PANTHER" id="PTHR43767">
    <property type="entry name" value="LONG-CHAIN-FATTY-ACID--COA LIGASE"/>
    <property type="match status" value="1"/>
</dbReference>
<dbReference type="STRING" id="137246.A0A401TXY4"/>
<dbReference type="PROSITE" id="PS00455">
    <property type="entry name" value="AMP_BINDING"/>
    <property type="match status" value="1"/>
</dbReference>
<evidence type="ECO:0000256" key="1">
    <source>
        <dbReference type="ARBA" id="ARBA00023098"/>
    </source>
</evidence>
<feature type="domain" description="AMP-dependent synthetase/ligase" evidence="2">
    <location>
        <begin position="2"/>
        <end position="208"/>
    </location>
</feature>
<feature type="non-terminal residue" evidence="3">
    <location>
        <position position="208"/>
    </location>
</feature>
<dbReference type="Gene3D" id="3.40.50.12780">
    <property type="entry name" value="N-terminal domain of ligase-like"/>
    <property type="match status" value="1"/>
</dbReference>
<dbReference type="GO" id="GO:0006629">
    <property type="term" value="P:lipid metabolic process"/>
    <property type="evidence" value="ECO:0007669"/>
    <property type="project" value="UniProtKB-KW"/>
</dbReference>
<dbReference type="InterPro" id="IPR050237">
    <property type="entry name" value="ATP-dep_AMP-bd_enzyme"/>
</dbReference>
<name>A0A401TXY4_CHIPU</name>
<evidence type="ECO:0000313" key="3">
    <source>
        <dbReference type="EMBL" id="GCC47478.1"/>
    </source>
</evidence>
<dbReference type="EMBL" id="BEZZ01219672">
    <property type="protein sequence ID" value="GCC47478.1"/>
    <property type="molecule type" value="Genomic_DNA"/>
</dbReference>